<name>A0ABW4YTH6_9HYPH</name>
<evidence type="ECO:0000256" key="5">
    <source>
        <dbReference type="SAM" id="Phobius"/>
    </source>
</evidence>
<dbReference type="InterPro" id="IPR012451">
    <property type="entry name" value="DUF1656"/>
</dbReference>
<evidence type="ECO:0000256" key="1">
    <source>
        <dbReference type="ARBA" id="ARBA00022475"/>
    </source>
</evidence>
<comment type="caution">
    <text evidence="6">The sequence shown here is derived from an EMBL/GenBank/DDBJ whole genome shotgun (WGS) entry which is preliminary data.</text>
</comment>
<evidence type="ECO:0000313" key="7">
    <source>
        <dbReference type="Proteomes" id="UP001597299"/>
    </source>
</evidence>
<keyword evidence="1" id="KW-1003">Cell membrane</keyword>
<keyword evidence="2 5" id="KW-0812">Transmembrane</keyword>
<evidence type="ECO:0000256" key="4">
    <source>
        <dbReference type="ARBA" id="ARBA00023136"/>
    </source>
</evidence>
<feature type="transmembrane region" description="Helical" evidence="5">
    <location>
        <begin position="57"/>
        <end position="75"/>
    </location>
</feature>
<accession>A0ABW4YTH6</accession>
<proteinExistence type="predicted"/>
<organism evidence="6 7">
    <name type="scientific">Ancylobacter oerskovii</name>
    <dbReference type="NCBI Taxonomy" id="459519"/>
    <lineage>
        <taxon>Bacteria</taxon>
        <taxon>Pseudomonadati</taxon>
        <taxon>Pseudomonadota</taxon>
        <taxon>Alphaproteobacteria</taxon>
        <taxon>Hyphomicrobiales</taxon>
        <taxon>Xanthobacteraceae</taxon>
        <taxon>Ancylobacter</taxon>
    </lineage>
</organism>
<keyword evidence="7" id="KW-1185">Reference proteome</keyword>
<reference evidence="7" key="1">
    <citation type="journal article" date="2019" name="Int. J. Syst. Evol. Microbiol.">
        <title>The Global Catalogue of Microorganisms (GCM) 10K type strain sequencing project: providing services to taxonomists for standard genome sequencing and annotation.</title>
        <authorList>
            <consortium name="The Broad Institute Genomics Platform"/>
            <consortium name="The Broad Institute Genome Sequencing Center for Infectious Disease"/>
            <person name="Wu L."/>
            <person name="Ma J."/>
        </authorList>
    </citation>
    <scope>NUCLEOTIDE SEQUENCE [LARGE SCALE GENOMIC DNA]</scope>
    <source>
        <strain evidence="7">CCM 7435</strain>
    </source>
</reference>
<dbReference type="Proteomes" id="UP001597299">
    <property type="component" value="Unassembled WGS sequence"/>
</dbReference>
<keyword evidence="4 5" id="KW-0472">Membrane</keyword>
<evidence type="ECO:0000313" key="6">
    <source>
        <dbReference type="EMBL" id="MFD2139568.1"/>
    </source>
</evidence>
<protein>
    <submittedName>
        <fullName evidence="6">DUF1656 domain-containing protein</fullName>
    </submittedName>
</protein>
<sequence length="81" mass="9347">MDLVNTLPFYTPELFGFYLSPMLMWALLTLPPFLAARWLLARMGAYRYVWHRPLFDAALYIILFGAVIFGLPVLHGEAGWL</sequence>
<keyword evidence="3 5" id="KW-1133">Transmembrane helix</keyword>
<evidence type="ECO:0000256" key="3">
    <source>
        <dbReference type="ARBA" id="ARBA00022989"/>
    </source>
</evidence>
<evidence type="ECO:0000256" key="2">
    <source>
        <dbReference type="ARBA" id="ARBA00022692"/>
    </source>
</evidence>
<gene>
    <name evidence="6" type="ORF">ACFSNC_04080</name>
</gene>
<dbReference type="EMBL" id="JBHUHD010000001">
    <property type="protein sequence ID" value="MFD2139568.1"/>
    <property type="molecule type" value="Genomic_DNA"/>
</dbReference>
<dbReference type="RefSeq" id="WP_213352074.1">
    <property type="nucleotide sequence ID" value="NZ_JAHBGB010000019.1"/>
</dbReference>
<dbReference type="Pfam" id="PF07869">
    <property type="entry name" value="DUF1656"/>
    <property type="match status" value="1"/>
</dbReference>
<feature type="transmembrane region" description="Helical" evidence="5">
    <location>
        <begin position="15"/>
        <end position="36"/>
    </location>
</feature>